<dbReference type="OrthoDB" id="287241at2"/>
<evidence type="ECO:0000313" key="3">
    <source>
        <dbReference type="Proteomes" id="UP000317835"/>
    </source>
</evidence>
<name>A0A518GXQ5_9BACT</name>
<accession>A0A518GXQ5</accession>
<reference evidence="2 3" key="1">
    <citation type="submission" date="2019-02" db="EMBL/GenBank/DDBJ databases">
        <title>Deep-cultivation of Planctomycetes and their phenomic and genomic characterization uncovers novel biology.</title>
        <authorList>
            <person name="Wiegand S."/>
            <person name="Jogler M."/>
            <person name="Boedeker C."/>
            <person name="Pinto D."/>
            <person name="Vollmers J."/>
            <person name="Rivas-Marin E."/>
            <person name="Kohn T."/>
            <person name="Peeters S.H."/>
            <person name="Heuer A."/>
            <person name="Rast P."/>
            <person name="Oberbeckmann S."/>
            <person name="Bunk B."/>
            <person name="Jeske O."/>
            <person name="Meyerdierks A."/>
            <person name="Storesund J.E."/>
            <person name="Kallscheuer N."/>
            <person name="Luecker S."/>
            <person name="Lage O.M."/>
            <person name="Pohl T."/>
            <person name="Merkel B.J."/>
            <person name="Hornburger P."/>
            <person name="Mueller R.-W."/>
            <person name="Bruemmer F."/>
            <person name="Labrenz M."/>
            <person name="Spormann A.M."/>
            <person name="Op den Camp H."/>
            <person name="Overmann J."/>
            <person name="Amann R."/>
            <person name="Jetten M.S.M."/>
            <person name="Mascher T."/>
            <person name="Medema M.H."/>
            <person name="Devos D.P."/>
            <person name="Kaster A.-K."/>
            <person name="Ovreas L."/>
            <person name="Rohde M."/>
            <person name="Galperin M.Y."/>
            <person name="Jogler C."/>
        </authorList>
    </citation>
    <scope>NUCLEOTIDE SEQUENCE [LARGE SCALE GENOMIC DNA]</scope>
    <source>
        <strain evidence="2 3">ElP</strain>
    </source>
</reference>
<dbReference type="SUPFAM" id="SSF109854">
    <property type="entry name" value="DinB/YfiT-like putative metalloenzymes"/>
    <property type="match status" value="1"/>
</dbReference>
<dbReference type="Gene3D" id="1.20.120.450">
    <property type="entry name" value="dinb family like domain"/>
    <property type="match status" value="1"/>
</dbReference>
<dbReference type="Pfam" id="PF12867">
    <property type="entry name" value="DinB_2"/>
    <property type="match status" value="1"/>
</dbReference>
<dbReference type="AlphaFoldDB" id="A0A518GXQ5"/>
<dbReference type="InterPro" id="IPR024775">
    <property type="entry name" value="DinB-like"/>
</dbReference>
<sequence>MTRLDVLIDQLRSARIYTEAILAETPQADWFRMPPGGVSHVAWQVGHLAIAEYRLGLERIRGRRDDDPALLPDPFLEVFGRGSVPAPDPTAYPPAREIRAVFDAVHGRTMAELAGLTDSALDEPPEVAHRLCATKLQILGWCARHEMVHSGQIALLRRQLGSEPLW</sequence>
<keyword evidence="3" id="KW-1185">Reference proteome</keyword>
<dbReference type="KEGG" id="tpla:ElP_12410"/>
<protein>
    <submittedName>
        <fullName evidence="2">DinB superfamily protein</fullName>
    </submittedName>
</protein>
<dbReference type="EMBL" id="CP036426">
    <property type="protein sequence ID" value="QDV33370.1"/>
    <property type="molecule type" value="Genomic_DNA"/>
</dbReference>
<proteinExistence type="predicted"/>
<dbReference type="RefSeq" id="WP_145267758.1">
    <property type="nucleotide sequence ID" value="NZ_CP036426.1"/>
</dbReference>
<feature type="domain" description="DinB-like" evidence="1">
    <location>
        <begin position="10"/>
        <end position="153"/>
    </location>
</feature>
<evidence type="ECO:0000313" key="2">
    <source>
        <dbReference type="EMBL" id="QDV33370.1"/>
    </source>
</evidence>
<organism evidence="2 3">
    <name type="scientific">Tautonia plasticadhaerens</name>
    <dbReference type="NCBI Taxonomy" id="2527974"/>
    <lineage>
        <taxon>Bacteria</taxon>
        <taxon>Pseudomonadati</taxon>
        <taxon>Planctomycetota</taxon>
        <taxon>Planctomycetia</taxon>
        <taxon>Isosphaerales</taxon>
        <taxon>Isosphaeraceae</taxon>
        <taxon>Tautonia</taxon>
    </lineage>
</organism>
<dbReference type="InterPro" id="IPR034660">
    <property type="entry name" value="DinB/YfiT-like"/>
</dbReference>
<evidence type="ECO:0000259" key="1">
    <source>
        <dbReference type="Pfam" id="PF12867"/>
    </source>
</evidence>
<gene>
    <name evidence="2" type="ORF">ElP_12410</name>
</gene>
<dbReference type="Proteomes" id="UP000317835">
    <property type="component" value="Chromosome"/>
</dbReference>